<dbReference type="GO" id="GO:1990904">
    <property type="term" value="C:ribonucleoprotein complex"/>
    <property type="evidence" value="ECO:0007669"/>
    <property type="project" value="UniProtKB-KW"/>
</dbReference>
<dbReference type="InterPro" id="IPR035987">
    <property type="entry name" value="Ribosomal_uS8_sf"/>
</dbReference>
<comment type="similarity">
    <text evidence="1 8 9">Belongs to the universal ribosomal protein uS8 family.</text>
</comment>
<evidence type="ECO:0000313" key="10">
    <source>
        <dbReference type="EMBL" id="SCY80072.1"/>
    </source>
</evidence>
<dbReference type="FunFam" id="3.30.1490.10:FF:000001">
    <property type="entry name" value="30S ribosomal protein S8"/>
    <property type="match status" value="1"/>
</dbReference>
<dbReference type="AlphaFoldDB" id="A0A1G5IVG6"/>
<keyword evidence="11" id="KW-1185">Reference proteome</keyword>
<evidence type="ECO:0000313" key="11">
    <source>
        <dbReference type="Proteomes" id="UP000198870"/>
    </source>
</evidence>
<evidence type="ECO:0000256" key="6">
    <source>
        <dbReference type="ARBA" id="ARBA00035258"/>
    </source>
</evidence>
<comment type="subunit">
    <text evidence="7 8">Part of the 30S ribosomal subunit. Contacts proteins S5 and S12.</text>
</comment>
<dbReference type="Proteomes" id="UP000198870">
    <property type="component" value="Unassembled WGS sequence"/>
</dbReference>
<comment type="function">
    <text evidence="8">One of the primary rRNA binding proteins, it binds directly to 16S rRNA central domain where it helps coordinate assembly of the platform of the 30S subunit.</text>
</comment>
<keyword evidence="4 8" id="KW-0689">Ribosomal protein</keyword>
<dbReference type="GO" id="GO:0003735">
    <property type="term" value="F:structural constituent of ribosome"/>
    <property type="evidence" value="ECO:0007669"/>
    <property type="project" value="InterPro"/>
</dbReference>
<dbReference type="InterPro" id="IPR047863">
    <property type="entry name" value="Ribosomal_uS8_CS"/>
</dbReference>
<evidence type="ECO:0000256" key="5">
    <source>
        <dbReference type="ARBA" id="ARBA00023274"/>
    </source>
</evidence>
<dbReference type="EMBL" id="FMUX01000022">
    <property type="protein sequence ID" value="SCY80072.1"/>
    <property type="molecule type" value="Genomic_DNA"/>
</dbReference>
<evidence type="ECO:0000256" key="2">
    <source>
        <dbReference type="ARBA" id="ARBA00022730"/>
    </source>
</evidence>
<dbReference type="GO" id="GO:0005737">
    <property type="term" value="C:cytoplasm"/>
    <property type="evidence" value="ECO:0007669"/>
    <property type="project" value="UniProtKB-ARBA"/>
</dbReference>
<evidence type="ECO:0000256" key="4">
    <source>
        <dbReference type="ARBA" id="ARBA00022980"/>
    </source>
</evidence>
<keyword evidence="5 8" id="KW-0687">Ribonucleoprotein</keyword>
<dbReference type="InterPro" id="IPR000630">
    <property type="entry name" value="Ribosomal_uS8"/>
</dbReference>
<dbReference type="SUPFAM" id="SSF56047">
    <property type="entry name" value="Ribosomal protein S8"/>
    <property type="match status" value="1"/>
</dbReference>
<evidence type="ECO:0000256" key="7">
    <source>
        <dbReference type="ARBA" id="ARBA00046740"/>
    </source>
</evidence>
<dbReference type="GO" id="GO:0005840">
    <property type="term" value="C:ribosome"/>
    <property type="evidence" value="ECO:0007669"/>
    <property type="project" value="UniProtKB-KW"/>
</dbReference>
<dbReference type="STRING" id="419481.SAMN05216233_12267"/>
<dbReference type="Gene3D" id="3.30.1370.30">
    <property type="match status" value="1"/>
</dbReference>
<dbReference type="Pfam" id="PF00410">
    <property type="entry name" value="Ribosomal_S8"/>
    <property type="match status" value="1"/>
</dbReference>
<dbReference type="OrthoDB" id="9802617at2"/>
<gene>
    <name evidence="8" type="primary">rpsH</name>
    <name evidence="10" type="ORF">SAMN05216233_12267</name>
</gene>
<dbReference type="NCBIfam" id="NF001109">
    <property type="entry name" value="PRK00136.1"/>
    <property type="match status" value="1"/>
</dbReference>
<organism evidence="10 11">
    <name type="scientific">Desulfoluna spongiiphila</name>
    <dbReference type="NCBI Taxonomy" id="419481"/>
    <lineage>
        <taxon>Bacteria</taxon>
        <taxon>Pseudomonadati</taxon>
        <taxon>Thermodesulfobacteriota</taxon>
        <taxon>Desulfobacteria</taxon>
        <taxon>Desulfobacterales</taxon>
        <taxon>Desulfolunaceae</taxon>
        <taxon>Desulfoluna</taxon>
    </lineage>
</organism>
<dbReference type="Gene3D" id="3.30.1490.10">
    <property type="match status" value="1"/>
</dbReference>
<dbReference type="HAMAP" id="MF_01302_B">
    <property type="entry name" value="Ribosomal_uS8_B"/>
    <property type="match status" value="1"/>
</dbReference>
<name>A0A1G5IVG6_9BACT</name>
<keyword evidence="3 8" id="KW-0694">RNA-binding</keyword>
<dbReference type="PANTHER" id="PTHR11758">
    <property type="entry name" value="40S RIBOSOMAL PROTEIN S15A"/>
    <property type="match status" value="1"/>
</dbReference>
<keyword evidence="2 8" id="KW-0699">rRNA-binding</keyword>
<sequence>MTMSDPIADLLTRIRNAGKAKFPKVDIPGSKIKVEIARVLQEQGYIKNYKFVEDGKQGMLRLYLKYDQEGTHAIFGITRVSKPSRRVYAKYSDLKPVLNGLGVAVVSTSKGVMTDKQAKSQKLGGEILCNIW</sequence>
<dbReference type="FunFam" id="3.30.1370.30:FF:000002">
    <property type="entry name" value="30S ribosomal protein S8"/>
    <property type="match status" value="1"/>
</dbReference>
<dbReference type="GO" id="GO:0019843">
    <property type="term" value="F:rRNA binding"/>
    <property type="evidence" value="ECO:0007669"/>
    <property type="project" value="UniProtKB-UniRule"/>
</dbReference>
<dbReference type="PROSITE" id="PS00053">
    <property type="entry name" value="RIBOSOMAL_S8"/>
    <property type="match status" value="1"/>
</dbReference>
<dbReference type="RefSeq" id="WP_092214375.1">
    <property type="nucleotide sequence ID" value="NZ_FMUX01000022.1"/>
</dbReference>
<evidence type="ECO:0000256" key="3">
    <source>
        <dbReference type="ARBA" id="ARBA00022884"/>
    </source>
</evidence>
<dbReference type="GO" id="GO:0006412">
    <property type="term" value="P:translation"/>
    <property type="evidence" value="ECO:0007669"/>
    <property type="project" value="UniProtKB-UniRule"/>
</dbReference>
<evidence type="ECO:0000256" key="9">
    <source>
        <dbReference type="RuleBase" id="RU003660"/>
    </source>
</evidence>
<accession>A0A1G5IVG6</accession>
<proteinExistence type="inferred from homology"/>
<protein>
    <recommendedName>
        <fullName evidence="6 8">Small ribosomal subunit protein uS8</fullName>
    </recommendedName>
</protein>
<evidence type="ECO:0000256" key="1">
    <source>
        <dbReference type="ARBA" id="ARBA00006471"/>
    </source>
</evidence>
<evidence type="ECO:0000256" key="8">
    <source>
        <dbReference type="HAMAP-Rule" id="MF_01302"/>
    </source>
</evidence>
<reference evidence="10 11" key="1">
    <citation type="submission" date="2016-10" db="EMBL/GenBank/DDBJ databases">
        <authorList>
            <person name="de Groot N.N."/>
        </authorList>
    </citation>
    <scope>NUCLEOTIDE SEQUENCE [LARGE SCALE GENOMIC DNA]</scope>
    <source>
        <strain evidence="10 11">AA1</strain>
    </source>
</reference>